<name>A0A974CEX4_XENLA</name>
<evidence type="ECO:0000313" key="1">
    <source>
        <dbReference type="EMBL" id="OCT72008.1"/>
    </source>
</evidence>
<dbReference type="AlphaFoldDB" id="A0A974CEX4"/>
<protein>
    <submittedName>
        <fullName evidence="1">Uncharacterized protein</fullName>
    </submittedName>
</protein>
<sequence>MLSTVAKHFRENHNAESNTLSFWAIEQIHLGIRGGDLEQQLLQRESYWIFNLNTVFPYGINENNLFTTFI</sequence>
<dbReference type="EMBL" id="CM004478">
    <property type="protein sequence ID" value="OCT72008.1"/>
    <property type="molecule type" value="Genomic_DNA"/>
</dbReference>
<reference evidence="2" key="1">
    <citation type="journal article" date="2016" name="Nature">
        <title>Genome evolution in the allotetraploid frog Xenopus laevis.</title>
        <authorList>
            <person name="Session A.M."/>
            <person name="Uno Y."/>
            <person name="Kwon T."/>
            <person name="Chapman J.A."/>
            <person name="Toyoda A."/>
            <person name="Takahashi S."/>
            <person name="Fukui A."/>
            <person name="Hikosaka A."/>
            <person name="Suzuki A."/>
            <person name="Kondo M."/>
            <person name="van Heeringen S.J."/>
            <person name="Quigley I."/>
            <person name="Heinz S."/>
            <person name="Ogino H."/>
            <person name="Ochi H."/>
            <person name="Hellsten U."/>
            <person name="Lyons J.B."/>
            <person name="Simakov O."/>
            <person name="Putnam N."/>
            <person name="Stites J."/>
            <person name="Kuroki Y."/>
            <person name="Tanaka T."/>
            <person name="Michiue T."/>
            <person name="Watanabe M."/>
            <person name="Bogdanovic O."/>
            <person name="Lister R."/>
            <person name="Georgiou G."/>
            <person name="Paranjpe S.S."/>
            <person name="van Kruijsbergen I."/>
            <person name="Shu S."/>
            <person name="Carlson J."/>
            <person name="Kinoshita T."/>
            <person name="Ohta Y."/>
            <person name="Mawaribuchi S."/>
            <person name="Jenkins J."/>
            <person name="Grimwood J."/>
            <person name="Schmutz J."/>
            <person name="Mitros T."/>
            <person name="Mozaffari S.V."/>
            <person name="Suzuki Y."/>
            <person name="Haramoto Y."/>
            <person name="Yamamoto T.S."/>
            <person name="Takagi C."/>
            <person name="Heald R."/>
            <person name="Miller K."/>
            <person name="Haudenschild C."/>
            <person name="Kitzman J."/>
            <person name="Nakayama T."/>
            <person name="Izutsu Y."/>
            <person name="Robert J."/>
            <person name="Fortriede J."/>
            <person name="Burns K."/>
            <person name="Lotay V."/>
            <person name="Karimi K."/>
            <person name="Yasuoka Y."/>
            <person name="Dichmann D.S."/>
            <person name="Flajnik M.F."/>
            <person name="Houston D.W."/>
            <person name="Shendure J."/>
            <person name="DuPasquier L."/>
            <person name="Vize P.D."/>
            <person name="Zorn A.M."/>
            <person name="Ito M."/>
            <person name="Marcotte E.M."/>
            <person name="Wallingford J.B."/>
            <person name="Ito Y."/>
            <person name="Asashima M."/>
            <person name="Ueno N."/>
            <person name="Matsuda Y."/>
            <person name="Veenstra G.J."/>
            <person name="Fujiyama A."/>
            <person name="Harland R.M."/>
            <person name="Taira M."/>
            <person name="Rokhsar D.S."/>
        </authorList>
    </citation>
    <scope>NUCLEOTIDE SEQUENCE [LARGE SCALE GENOMIC DNA]</scope>
    <source>
        <strain evidence="2">J</strain>
    </source>
</reference>
<organism evidence="1 2">
    <name type="scientific">Xenopus laevis</name>
    <name type="common">African clawed frog</name>
    <dbReference type="NCBI Taxonomy" id="8355"/>
    <lineage>
        <taxon>Eukaryota</taxon>
        <taxon>Metazoa</taxon>
        <taxon>Chordata</taxon>
        <taxon>Craniata</taxon>
        <taxon>Vertebrata</taxon>
        <taxon>Euteleostomi</taxon>
        <taxon>Amphibia</taxon>
        <taxon>Batrachia</taxon>
        <taxon>Anura</taxon>
        <taxon>Pipoidea</taxon>
        <taxon>Pipidae</taxon>
        <taxon>Xenopodinae</taxon>
        <taxon>Xenopus</taxon>
        <taxon>Xenopus</taxon>
    </lineage>
</organism>
<proteinExistence type="predicted"/>
<gene>
    <name evidence="1" type="ORF">XELAEV_18034989mg</name>
</gene>
<dbReference type="Proteomes" id="UP000694892">
    <property type="component" value="Chromosome 7L"/>
</dbReference>
<accession>A0A974CEX4</accession>
<evidence type="ECO:0000313" key="2">
    <source>
        <dbReference type="Proteomes" id="UP000694892"/>
    </source>
</evidence>